<evidence type="ECO:0000256" key="2">
    <source>
        <dbReference type="ARBA" id="ARBA00022475"/>
    </source>
</evidence>
<dbReference type="RefSeq" id="WP_345201395.1">
    <property type="nucleotide sequence ID" value="NZ_BAABGM010000001.1"/>
</dbReference>
<keyword evidence="5 7" id="KW-0472">Membrane</keyword>
<feature type="transmembrane region" description="Helical" evidence="7">
    <location>
        <begin position="277"/>
        <end position="302"/>
    </location>
</feature>
<comment type="subcellular location">
    <subcellularLocation>
        <location evidence="1">Cell membrane</location>
        <topology evidence="1">Multi-pass membrane protein</topology>
    </subcellularLocation>
</comment>
<dbReference type="PANTHER" id="PTHR30572:SF4">
    <property type="entry name" value="ABC TRANSPORTER PERMEASE YTRF"/>
    <property type="match status" value="1"/>
</dbReference>
<dbReference type="InterPro" id="IPR025857">
    <property type="entry name" value="MacB_PCD"/>
</dbReference>
<dbReference type="Proteomes" id="UP001500945">
    <property type="component" value="Unassembled WGS sequence"/>
</dbReference>
<keyword evidence="4 7" id="KW-1133">Transmembrane helix</keyword>
<dbReference type="PANTHER" id="PTHR30572">
    <property type="entry name" value="MEMBRANE COMPONENT OF TRANSPORTER-RELATED"/>
    <property type="match status" value="1"/>
</dbReference>
<dbReference type="InterPro" id="IPR003838">
    <property type="entry name" value="ABC3_permease_C"/>
</dbReference>
<keyword evidence="3 7" id="KW-0812">Transmembrane</keyword>
<name>A0ABP8JX56_9MICO</name>
<comment type="caution">
    <text evidence="10">The sequence shown here is derived from an EMBL/GenBank/DDBJ whole genome shotgun (WGS) entry which is preliminary data.</text>
</comment>
<gene>
    <name evidence="10" type="ORF">GCM10023168_02460</name>
</gene>
<feature type="domain" description="ABC3 transporter permease C-terminal" evidence="8">
    <location>
        <begin position="731"/>
        <end position="846"/>
    </location>
</feature>
<evidence type="ECO:0000259" key="9">
    <source>
        <dbReference type="Pfam" id="PF12704"/>
    </source>
</evidence>
<feature type="transmembrane region" description="Helical" evidence="7">
    <location>
        <begin position="325"/>
        <end position="351"/>
    </location>
</feature>
<feature type="domain" description="MacB-like periplasmic core" evidence="9">
    <location>
        <begin position="17"/>
        <end position="245"/>
    </location>
</feature>
<dbReference type="InterPro" id="IPR050250">
    <property type="entry name" value="Macrolide_Exporter_MacB"/>
</dbReference>
<protein>
    <submittedName>
        <fullName evidence="10">ABC transporter permease</fullName>
    </submittedName>
</protein>
<evidence type="ECO:0000313" key="11">
    <source>
        <dbReference type="Proteomes" id="UP001500945"/>
    </source>
</evidence>
<accession>A0ABP8JX56</accession>
<evidence type="ECO:0000256" key="7">
    <source>
        <dbReference type="SAM" id="Phobius"/>
    </source>
</evidence>
<evidence type="ECO:0000256" key="4">
    <source>
        <dbReference type="ARBA" id="ARBA00022989"/>
    </source>
</evidence>
<dbReference type="Pfam" id="PF02687">
    <property type="entry name" value="FtsX"/>
    <property type="match status" value="2"/>
</dbReference>
<feature type="domain" description="MacB-like periplasmic core" evidence="9">
    <location>
        <begin position="501"/>
        <end position="697"/>
    </location>
</feature>
<evidence type="ECO:0000256" key="3">
    <source>
        <dbReference type="ARBA" id="ARBA00022692"/>
    </source>
</evidence>
<feature type="transmembrane region" description="Helical" evidence="7">
    <location>
        <begin position="813"/>
        <end position="837"/>
    </location>
</feature>
<feature type="transmembrane region" description="Helical" evidence="7">
    <location>
        <begin position="451"/>
        <end position="479"/>
    </location>
</feature>
<feature type="domain" description="ABC3 transporter permease C-terminal" evidence="8">
    <location>
        <begin position="280"/>
        <end position="401"/>
    </location>
</feature>
<feature type="transmembrane region" description="Helical" evidence="7">
    <location>
        <begin position="726"/>
        <end position="752"/>
    </location>
</feature>
<evidence type="ECO:0000256" key="1">
    <source>
        <dbReference type="ARBA" id="ARBA00004651"/>
    </source>
</evidence>
<evidence type="ECO:0000259" key="8">
    <source>
        <dbReference type="Pfam" id="PF02687"/>
    </source>
</evidence>
<sequence length="854" mass="86970">MLRATWRNVLAHKLRLFLSAFAVILGVAFVSGSYIFTDTLDRAFTGLTSGAVGDVIVQPGSADGEGEGGGGPVAAQGTRTVPASLVEQLAAVPGAARADGRVSNFGTFVVAADGKVIGGQGPPGIAVNRTEGPAANGIPSATLESGRWPSAPDEVVLDPSTAGEAGYALGEEIPLVTTTEQPRITATYVGTASFGASALVGASVVMFETSRAQEVFLGGEDAFSAVWVTAAPGTSQEQLLASVEEVLPAGFRAATGDATAARASNRIDEALSFVNTFLLVFAGVALTVGAFLIVNTFSILVAQRSRELALLRAIGASRRQVARSVLVEAAVVGLVGSAVGTVLGLGLAVGIKLLFGRVGLDLSANDLVLQPRTVVVALVVGLVVTLASAYLPARRAGRVPPVAAMRDDVALAESGLRWRLAVGAVLLVAGVAAMAAGLADVGSEPTYVLGAGAFGVLVGTALLSPVLGRPVLAGLGWWYRRGFGAVGLMAEQNARRNPRRTAATASALMIGVALVTMMSVLGASAKASLDQTLAEDIVADYVVSNAVGQAFSATVADDVETVPGVAEVARVRGAVLRVDGERDFASGIDPRAVAIVARPEVVTGSLLDLDAGSVAVSSELAAEQGIAVGSTVTVGYAGAESEARVVATYVEDSVLQSDVTMSLEGFDAIGVPPTDRTVYVTAEPGADRDALAASLADVVADLPTVNVNDQATFAAEQRAPIDQLLFIVYALLGLAVVIAVLGIVNTLALSVIERVREIGLLRAVGLSRRQLRTMLRLESVAIALLGAVLGVVLGLAFALALQRSLVDDGIDVLAVPGLQLVGFVAVAGLVGVLAALWPGRRAARLDILRAIGSD</sequence>
<keyword evidence="2" id="KW-1003">Cell membrane</keyword>
<evidence type="ECO:0000256" key="6">
    <source>
        <dbReference type="ARBA" id="ARBA00038076"/>
    </source>
</evidence>
<keyword evidence="11" id="KW-1185">Reference proteome</keyword>
<feature type="transmembrane region" description="Helical" evidence="7">
    <location>
        <begin position="420"/>
        <end position="439"/>
    </location>
</feature>
<dbReference type="EMBL" id="BAABGM010000001">
    <property type="protein sequence ID" value="GAA4397478.1"/>
    <property type="molecule type" value="Genomic_DNA"/>
</dbReference>
<feature type="transmembrane region" description="Helical" evidence="7">
    <location>
        <begin position="371"/>
        <end position="391"/>
    </location>
</feature>
<organism evidence="10 11">
    <name type="scientific">Fodinibacter luteus</name>
    <dbReference type="NCBI Taxonomy" id="552064"/>
    <lineage>
        <taxon>Bacteria</taxon>
        <taxon>Bacillati</taxon>
        <taxon>Actinomycetota</taxon>
        <taxon>Actinomycetes</taxon>
        <taxon>Micrococcales</taxon>
        <taxon>Intrasporangiaceae</taxon>
        <taxon>Fodinibacter (ex Wang et al. 2009)</taxon>
    </lineage>
</organism>
<comment type="similarity">
    <text evidence="6">Belongs to the ABC-4 integral membrane protein family.</text>
</comment>
<feature type="transmembrane region" description="Helical" evidence="7">
    <location>
        <begin position="500"/>
        <end position="521"/>
    </location>
</feature>
<proteinExistence type="inferred from homology"/>
<feature type="transmembrane region" description="Helical" evidence="7">
    <location>
        <begin position="777"/>
        <end position="801"/>
    </location>
</feature>
<reference evidence="11" key="1">
    <citation type="journal article" date="2019" name="Int. J. Syst. Evol. Microbiol.">
        <title>The Global Catalogue of Microorganisms (GCM) 10K type strain sequencing project: providing services to taxonomists for standard genome sequencing and annotation.</title>
        <authorList>
            <consortium name="The Broad Institute Genomics Platform"/>
            <consortium name="The Broad Institute Genome Sequencing Center for Infectious Disease"/>
            <person name="Wu L."/>
            <person name="Ma J."/>
        </authorList>
    </citation>
    <scope>NUCLEOTIDE SEQUENCE [LARGE SCALE GENOMIC DNA]</scope>
    <source>
        <strain evidence="11">JCM 17809</strain>
    </source>
</reference>
<dbReference type="Pfam" id="PF12704">
    <property type="entry name" value="MacB_PCD"/>
    <property type="match status" value="2"/>
</dbReference>
<evidence type="ECO:0000313" key="10">
    <source>
        <dbReference type="EMBL" id="GAA4397478.1"/>
    </source>
</evidence>
<evidence type="ECO:0000256" key="5">
    <source>
        <dbReference type="ARBA" id="ARBA00023136"/>
    </source>
</evidence>